<feature type="transmembrane region" description="Helical" evidence="2">
    <location>
        <begin position="480"/>
        <end position="499"/>
    </location>
</feature>
<keyword evidence="2" id="KW-1003">Cell membrane</keyword>
<evidence type="ECO:0000256" key="1">
    <source>
        <dbReference type="ARBA" id="ARBA00010065"/>
    </source>
</evidence>
<dbReference type="GO" id="GO:0042158">
    <property type="term" value="P:lipoprotein biosynthetic process"/>
    <property type="evidence" value="ECO:0007669"/>
    <property type="project" value="UniProtKB-UniRule"/>
</dbReference>
<organism evidence="4 5">
    <name type="scientific">Vibrio ostreae</name>
    <dbReference type="NCBI Taxonomy" id="2841925"/>
    <lineage>
        <taxon>Bacteria</taxon>
        <taxon>Pseudomonadati</taxon>
        <taxon>Pseudomonadota</taxon>
        <taxon>Gammaproteobacteria</taxon>
        <taxon>Vibrionales</taxon>
        <taxon>Vibrionaceae</taxon>
        <taxon>Vibrio</taxon>
    </lineage>
</organism>
<dbReference type="NCBIfam" id="TIGR00546">
    <property type="entry name" value="lnt"/>
    <property type="match status" value="1"/>
</dbReference>
<feature type="transmembrane region" description="Helical" evidence="2">
    <location>
        <begin position="12"/>
        <end position="45"/>
    </location>
</feature>
<dbReference type="PANTHER" id="PTHR38686:SF1">
    <property type="entry name" value="APOLIPOPROTEIN N-ACYLTRANSFERASE"/>
    <property type="match status" value="1"/>
</dbReference>
<dbReference type="Pfam" id="PF00795">
    <property type="entry name" value="CN_hydrolase"/>
    <property type="match status" value="1"/>
</dbReference>
<protein>
    <recommendedName>
        <fullName evidence="2">Apolipoprotein N-acyltransferase</fullName>
        <shortName evidence="2">ALP N-acyltransferase</shortName>
        <ecNumber evidence="2">2.3.1.269</ecNumber>
    </recommendedName>
</protein>
<evidence type="ECO:0000256" key="2">
    <source>
        <dbReference type="HAMAP-Rule" id="MF_01148"/>
    </source>
</evidence>
<dbReference type="EMBL" id="CP076643">
    <property type="protein sequence ID" value="QXO16663.1"/>
    <property type="molecule type" value="Genomic_DNA"/>
</dbReference>
<comment type="pathway">
    <text evidence="2">Protein modification; lipoprotein biosynthesis (N-acyl transfer).</text>
</comment>
<dbReference type="KEGG" id="vos:KNV97_14360"/>
<keyword evidence="2" id="KW-1133">Transmembrane helix</keyword>
<keyword evidence="2" id="KW-0012">Acyltransferase</keyword>
<accession>A0A975U7K3</accession>
<evidence type="ECO:0000313" key="4">
    <source>
        <dbReference type="EMBL" id="QXO16663.1"/>
    </source>
</evidence>
<keyword evidence="2" id="KW-0472">Membrane</keyword>
<comment type="similarity">
    <text evidence="1 2">Belongs to the CN hydrolase family. Apolipoprotein N-acyltransferase subfamily.</text>
</comment>
<dbReference type="HAMAP" id="MF_01148">
    <property type="entry name" value="Lnt"/>
    <property type="match status" value="1"/>
</dbReference>
<feature type="domain" description="CN hydrolase" evidence="3">
    <location>
        <begin position="224"/>
        <end position="470"/>
    </location>
</feature>
<dbReference type="RefSeq" id="WP_218562184.1">
    <property type="nucleotide sequence ID" value="NZ_CP076643.1"/>
</dbReference>
<keyword evidence="2" id="KW-0812">Transmembrane</keyword>
<dbReference type="Pfam" id="PF20154">
    <property type="entry name" value="LNT_N"/>
    <property type="match status" value="1"/>
</dbReference>
<name>A0A975U7K3_9VIBR</name>
<dbReference type="CDD" id="cd07571">
    <property type="entry name" value="ALP_N-acyl_transferase"/>
    <property type="match status" value="1"/>
</dbReference>
<feature type="transmembrane region" description="Helical" evidence="2">
    <location>
        <begin position="52"/>
        <end position="73"/>
    </location>
</feature>
<keyword evidence="2" id="KW-0808">Transferase</keyword>
<dbReference type="PROSITE" id="PS50263">
    <property type="entry name" value="CN_HYDROLASE"/>
    <property type="match status" value="1"/>
</dbReference>
<dbReference type="PANTHER" id="PTHR38686">
    <property type="entry name" value="APOLIPOPROTEIN N-ACYLTRANSFERASE"/>
    <property type="match status" value="1"/>
</dbReference>
<comment type="subcellular location">
    <subcellularLocation>
        <location evidence="2">Cell membrane</location>
        <topology evidence="2">Multi-pass membrane protein</topology>
    </subcellularLocation>
</comment>
<comment type="catalytic activity">
    <reaction evidence="2">
        <text>N-terminal S-1,2-diacyl-sn-glyceryl-L-cysteinyl-[lipoprotein] + a glycerophospholipid = N-acyl-S-1,2-diacyl-sn-glyceryl-L-cysteinyl-[lipoprotein] + a 2-acyl-sn-glycero-3-phospholipid + H(+)</text>
        <dbReference type="Rhea" id="RHEA:48228"/>
        <dbReference type="Rhea" id="RHEA-COMP:14681"/>
        <dbReference type="Rhea" id="RHEA-COMP:14684"/>
        <dbReference type="ChEBI" id="CHEBI:15378"/>
        <dbReference type="ChEBI" id="CHEBI:136912"/>
        <dbReference type="ChEBI" id="CHEBI:140656"/>
        <dbReference type="ChEBI" id="CHEBI:140657"/>
        <dbReference type="ChEBI" id="CHEBI:140660"/>
        <dbReference type="EC" id="2.3.1.269"/>
    </reaction>
</comment>
<dbReference type="InterPro" id="IPR004563">
    <property type="entry name" value="Apolipo_AcylTrfase"/>
</dbReference>
<dbReference type="GO" id="GO:0016410">
    <property type="term" value="F:N-acyltransferase activity"/>
    <property type="evidence" value="ECO:0007669"/>
    <property type="project" value="UniProtKB-UniRule"/>
</dbReference>
<feature type="transmembrane region" description="Helical" evidence="2">
    <location>
        <begin position="192"/>
        <end position="211"/>
    </location>
</feature>
<feature type="transmembrane region" description="Helical" evidence="2">
    <location>
        <begin position="85"/>
        <end position="109"/>
    </location>
</feature>
<evidence type="ECO:0000259" key="3">
    <source>
        <dbReference type="PROSITE" id="PS50263"/>
    </source>
</evidence>
<dbReference type="AlphaFoldDB" id="A0A975U7K3"/>
<evidence type="ECO:0000313" key="5">
    <source>
        <dbReference type="Proteomes" id="UP000694232"/>
    </source>
</evidence>
<keyword evidence="5" id="KW-1185">Reference proteome</keyword>
<dbReference type="InterPro" id="IPR003010">
    <property type="entry name" value="C-N_Hydrolase"/>
</dbReference>
<gene>
    <name evidence="2 4" type="primary">lnt</name>
    <name evidence="4" type="ORF">KNV97_14360</name>
</gene>
<sequence length="510" mass="56765">MTNTIHRLMRPLAAAFVGALTTLAFAPYQLWPVAILSPLLLLLLLHKQSVKGAALIGYCWGLGQFGIGINWVHISIDTFGGMPKIASVSLMLLLVGYLAIYPALFAWALNRFFPTSGRGRLLLAAPALWLVSDWLRGWVMTGFPWLWLGYSQIDSPLANYAPLGGVELLTLMVMLSAGALALTLLSKSKTLLLIPAVIFAAGYGLNAARWVKPDTDKTTKVALIQGNIPQARKWLPSERWPTIMKYTDLTRENWDADIIIWPEAAVPAFEFELTSYLHNLDAAARLNHSTIITGILNQTDDKQYYNSVLALGDTPQGEYQYDVSRRFHKHHLLPFGEFVPFEDLLRPLAPFFNLPMSSFTAGDYIQPNIIASGHALTPALCYEIIFNEQVRANTTDDTDFLLTLSNDAWFGRSIGPLQHMEIARMRALELGKPLIRATNNGVTAVTDYRGQITAQIPQFETGVLRAELVPTRGQTPYHALGSWPLYMWTALAMLAGLLLQRRRHHPDADS</sequence>
<dbReference type="InterPro" id="IPR045378">
    <property type="entry name" value="LNT_N"/>
</dbReference>
<feature type="transmembrane region" description="Helical" evidence="2">
    <location>
        <begin position="168"/>
        <end position="185"/>
    </location>
</feature>
<proteinExistence type="inferred from homology"/>
<dbReference type="GO" id="GO:0005886">
    <property type="term" value="C:plasma membrane"/>
    <property type="evidence" value="ECO:0007669"/>
    <property type="project" value="UniProtKB-SubCell"/>
</dbReference>
<comment type="function">
    <text evidence="2">Catalyzes the phospholipid dependent N-acylation of the N-terminal cysteine of apolipoprotein, the last step in lipoprotein maturation.</text>
</comment>
<reference evidence="4" key="1">
    <citation type="submission" date="2021-06" db="EMBL/GenBank/DDBJ databases">
        <title>Vibrio nov. sp., novel gut bacterium isolated from Yellow Sea oyster.</title>
        <authorList>
            <person name="Muhammad N."/>
            <person name="Nguyen T.H."/>
            <person name="Lee Y.-J."/>
            <person name="Ko J."/>
            <person name="Kim S.-G."/>
        </authorList>
    </citation>
    <scope>NUCLEOTIDE SEQUENCE</scope>
    <source>
        <strain evidence="4">OG9-811</strain>
    </source>
</reference>
<dbReference type="EC" id="2.3.1.269" evidence="2"/>
<dbReference type="Proteomes" id="UP000694232">
    <property type="component" value="Chromosome 1"/>
</dbReference>